<reference evidence="1" key="1">
    <citation type="submission" date="2021-06" db="EMBL/GenBank/DDBJ databases">
        <authorList>
            <person name="Kallberg Y."/>
            <person name="Tangrot J."/>
            <person name="Rosling A."/>
        </authorList>
    </citation>
    <scope>NUCLEOTIDE SEQUENCE</scope>
    <source>
        <strain evidence="1">IN212</strain>
    </source>
</reference>
<gene>
    <name evidence="1" type="ORF">RFULGI_LOCUS7173</name>
</gene>
<evidence type="ECO:0000313" key="1">
    <source>
        <dbReference type="EMBL" id="CAG8616031.1"/>
    </source>
</evidence>
<organism evidence="1 2">
    <name type="scientific">Racocetra fulgida</name>
    <dbReference type="NCBI Taxonomy" id="60492"/>
    <lineage>
        <taxon>Eukaryota</taxon>
        <taxon>Fungi</taxon>
        <taxon>Fungi incertae sedis</taxon>
        <taxon>Mucoromycota</taxon>
        <taxon>Glomeromycotina</taxon>
        <taxon>Glomeromycetes</taxon>
        <taxon>Diversisporales</taxon>
        <taxon>Gigasporaceae</taxon>
        <taxon>Racocetra</taxon>
    </lineage>
</organism>
<dbReference type="OrthoDB" id="2392346at2759"/>
<proteinExistence type="predicted"/>
<dbReference type="EMBL" id="CAJVPZ010010079">
    <property type="protein sequence ID" value="CAG8616031.1"/>
    <property type="molecule type" value="Genomic_DNA"/>
</dbReference>
<keyword evidence="2" id="KW-1185">Reference proteome</keyword>
<evidence type="ECO:0000313" key="2">
    <source>
        <dbReference type="Proteomes" id="UP000789396"/>
    </source>
</evidence>
<name>A0A9N9CU03_9GLOM</name>
<dbReference type="Proteomes" id="UP000789396">
    <property type="component" value="Unassembled WGS sequence"/>
</dbReference>
<dbReference type="AlphaFoldDB" id="A0A9N9CU03"/>
<sequence>MTKYTLERLQKHLYVFRVIEDGMAIICICGKRIVLKSKYNETYIDFHVNGSGCNRSSGTRAITKFFSLAEKTVIPEQKCALCKGLHEDIHINYIERAQFVSLYGGVLRKDTIARSMFPKLFLENVPVQYALLNKDQHEQLNKAVRAQAKWKIEGRAVYAQNCEIYTSNNSEVCNQYVFINSDQVFHINYLINYKIKAVIHQAFKHAKILTENVLNMTTISFQLYNPLIFDNENNSEEILDSINSNYENLDDINNIENLFISTAATEIYKDNWNLPDESYSDFEEG</sequence>
<comment type="caution">
    <text evidence="1">The sequence shown here is derived from an EMBL/GenBank/DDBJ whole genome shotgun (WGS) entry which is preliminary data.</text>
</comment>
<accession>A0A9N9CU03</accession>
<protein>
    <submittedName>
        <fullName evidence="1">15675_t:CDS:1</fullName>
    </submittedName>
</protein>